<gene>
    <name evidence="2" type="ORF">A245_06489</name>
</gene>
<protein>
    <submittedName>
        <fullName evidence="2">Uncharacterized protein</fullName>
    </submittedName>
</protein>
<reference evidence="2 3" key="1">
    <citation type="journal article" date="2013" name="PLoS Pathog.">
        <title>Genomic analysis of the Kiwifruit pathogen Pseudomonas syringae pv. actinidiae provides insight into the origins of an emergent plant disease.</title>
        <authorList>
            <person name="McCann H.C."/>
            <person name="Rikkerink E.H."/>
            <person name="Bertels F."/>
            <person name="Fiers M."/>
            <person name="Lu A."/>
            <person name="Rees-George J."/>
            <person name="Andersen M.T."/>
            <person name="Gleave A.P."/>
            <person name="Haubold B."/>
            <person name="Wohlers M.W."/>
            <person name="Guttman D.S."/>
            <person name="Wang P.W."/>
            <person name="Straub C."/>
            <person name="Vanneste J.L."/>
            <person name="Rainey P.B."/>
            <person name="Templeton M.D."/>
        </authorList>
    </citation>
    <scope>NUCLEOTIDE SEQUENCE [LARGE SCALE GENOMIC DNA]</scope>
    <source>
        <strain evidence="2 3">ICMP 19096</strain>
    </source>
</reference>
<keyword evidence="1" id="KW-0472">Membrane</keyword>
<keyword evidence="1" id="KW-0812">Transmembrane</keyword>
<keyword evidence="1" id="KW-1133">Transmembrane helix</keyword>
<dbReference type="AlphaFoldDB" id="A0A656K2D3"/>
<evidence type="ECO:0000313" key="3">
    <source>
        <dbReference type="Proteomes" id="UP000018849"/>
    </source>
</evidence>
<evidence type="ECO:0000256" key="1">
    <source>
        <dbReference type="SAM" id="Phobius"/>
    </source>
</evidence>
<comment type="caution">
    <text evidence="2">The sequence shown here is derived from an EMBL/GenBank/DDBJ whole genome shotgun (WGS) entry which is preliminary data.</text>
</comment>
<organism evidence="2 3">
    <name type="scientific">Pseudomonas syringae pv. actinidiae ICMP 19096</name>
    <dbReference type="NCBI Taxonomy" id="1194405"/>
    <lineage>
        <taxon>Bacteria</taxon>
        <taxon>Pseudomonadati</taxon>
        <taxon>Pseudomonadota</taxon>
        <taxon>Gammaproteobacteria</taxon>
        <taxon>Pseudomonadales</taxon>
        <taxon>Pseudomonadaceae</taxon>
        <taxon>Pseudomonas</taxon>
        <taxon>Pseudomonas syringae</taxon>
    </lineage>
</organism>
<feature type="transmembrane region" description="Helical" evidence="1">
    <location>
        <begin position="12"/>
        <end position="37"/>
    </location>
</feature>
<sequence>MGQKKGRKDKPIKAGIFFMTLPVALCFGIPYAVYALLTLKQLLNQESVISTELNKMTGSSMNMTTPRHLFCKTSTPATRPASPDEWWQPLTAYGR</sequence>
<dbReference type="EMBL" id="AOKF01000535">
    <property type="protein sequence ID" value="EPN66317.1"/>
    <property type="molecule type" value="Genomic_DNA"/>
</dbReference>
<accession>A0A656K2D3</accession>
<name>A0A656K2D3_PSESF</name>
<proteinExistence type="predicted"/>
<evidence type="ECO:0000313" key="2">
    <source>
        <dbReference type="EMBL" id="EPN66317.1"/>
    </source>
</evidence>
<dbReference type="Proteomes" id="UP000018849">
    <property type="component" value="Unassembled WGS sequence"/>
</dbReference>